<name>A0A2P8DD50_9BACT</name>
<comment type="caution">
    <text evidence="1">The sequence shown here is derived from an EMBL/GenBank/DDBJ whole genome shotgun (WGS) entry which is preliminary data.</text>
</comment>
<accession>A0A2P8DD50</accession>
<sequence length="117" mass="13232">MPQQAWFFISQLMKERYHVIWEGNTIGLLENLSRDMWYIEGAWLPAEGEQAAVFASLLPEAGARERLAAPATLPRVVLSEVQDGHKLYCLAFVLIDGILGLRQLTSREGLDEFFPGR</sequence>
<organism evidence="1 2">
    <name type="scientific">Taibaiella chishuiensis</name>
    <dbReference type="NCBI Taxonomy" id="1434707"/>
    <lineage>
        <taxon>Bacteria</taxon>
        <taxon>Pseudomonadati</taxon>
        <taxon>Bacteroidota</taxon>
        <taxon>Chitinophagia</taxon>
        <taxon>Chitinophagales</taxon>
        <taxon>Chitinophagaceae</taxon>
        <taxon>Taibaiella</taxon>
    </lineage>
</organism>
<dbReference type="RefSeq" id="WP_106521800.1">
    <property type="nucleotide sequence ID" value="NZ_PYGD01000001.1"/>
</dbReference>
<dbReference type="AlphaFoldDB" id="A0A2P8DD50"/>
<protein>
    <submittedName>
        <fullName evidence="1">Uncharacterized protein</fullName>
    </submittedName>
</protein>
<reference evidence="1 2" key="1">
    <citation type="submission" date="2018-03" db="EMBL/GenBank/DDBJ databases">
        <title>Genomic Encyclopedia of Type Strains, Phase III (KMG-III): the genomes of soil and plant-associated and newly described type strains.</title>
        <authorList>
            <person name="Whitman W."/>
        </authorList>
    </citation>
    <scope>NUCLEOTIDE SEQUENCE [LARGE SCALE GENOMIC DNA]</scope>
    <source>
        <strain evidence="1 2">CGMCC 1.12700</strain>
    </source>
</reference>
<dbReference type="Proteomes" id="UP000240572">
    <property type="component" value="Unassembled WGS sequence"/>
</dbReference>
<dbReference type="EMBL" id="PYGD01000001">
    <property type="protein sequence ID" value="PSK95132.1"/>
    <property type="molecule type" value="Genomic_DNA"/>
</dbReference>
<evidence type="ECO:0000313" key="2">
    <source>
        <dbReference type="Proteomes" id="UP000240572"/>
    </source>
</evidence>
<gene>
    <name evidence="1" type="ORF">B0I18_1011296</name>
</gene>
<proteinExistence type="predicted"/>
<evidence type="ECO:0000313" key="1">
    <source>
        <dbReference type="EMBL" id="PSK95132.1"/>
    </source>
</evidence>
<keyword evidence="2" id="KW-1185">Reference proteome</keyword>